<dbReference type="EMBL" id="BMVU01000072">
    <property type="protein sequence ID" value="GGY10284.1"/>
    <property type="molecule type" value="Genomic_DNA"/>
</dbReference>
<evidence type="ECO:0000313" key="1">
    <source>
        <dbReference type="EMBL" id="GGY10284.1"/>
    </source>
</evidence>
<gene>
    <name evidence="1" type="ORF">GCM10010358_73560</name>
</gene>
<organism evidence="1 2">
    <name type="scientific">Streptomyces minutiscleroticus</name>
    <dbReference type="NCBI Taxonomy" id="68238"/>
    <lineage>
        <taxon>Bacteria</taxon>
        <taxon>Bacillati</taxon>
        <taxon>Actinomycetota</taxon>
        <taxon>Actinomycetes</taxon>
        <taxon>Kitasatosporales</taxon>
        <taxon>Streptomycetaceae</taxon>
        <taxon>Streptomyces</taxon>
    </lineage>
</organism>
<proteinExistence type="predicted"/>
<name>A0A918NZY8_9ACTN</name>
<dbReference type="Proteomes" id="UP000619244">
    <property type="component" value="Unassembled WGS sequence"/>
</dbReference>
<evidence type="ECO:0000313" key="2">
    <source>
        <dbReference type="Proteomes" id="UP000619244"/>
    </source>
</evidence>
<dbReference type="AlphaFoldDB" id="A0A918NZY8"/>
<reference evidence="1" key="1">
    <citation type="journal article" date="2014" name="Int. J. Syst. Evol. Microbiol.">
        <title>Complete genome sequence of Corynebacterium casei LMG S-19264T (=DSM 44701T), isolated from a smear-ripened cheese.</title>
        <authorList>
            <consortium name="US DOE Joint Genome Institute (JGI-PGF)"/>
            <person name="Walter F."/>
            <person name="Albersmeier A."/>
            <person name="Kalinowski J."/>
            <person name="Ruckert C."/>
        </authorList>
    </citation>
    <scope>NUCLEOTIDE SEQUENCE</scope>
    <source>
        <strain evidence="1">JCM 4790</strain>
    </source>
</reference>
<comment type="caution">
    <text evidence="1">The sequence shown here is derived from an EMBL/GenBank/DDBJ whole genome shotgun (WGS) entry which is preliminary data.</text>
</comment>
<protein>
    <submittedName>
        <fullName evidence="1">Uncharacterized protein</fullName>
    </submittedName>
</protein>
<reference evidence="1" key="2">
    <citation type="submission" date="2020-09" db="EMBL/GenBank/DDBJ databases">
        <authorList>
            <person name="Sun Q."/>
            <person name="Ohkuma M."/>
        </authorList>
    </citation>
    <scope>NUCLEOTIDE SEQUENCE</scope>
    <source>
        <strain evidence="1">JCM 4790</strain>
    </source>
</reference>
<sequence>MALFNQAVGRLRRHRTLLPGVFVLARQVSEARAVADMRLHATVAGAERRADPALPRDLVETLKTSDGSRLSKLERLRRPPTRTTGAAFARALGRVDGIGASYRLGRLKLSQILRTGWSL</sequence>
<keyword evidence="2" id="KW-1185">Reference proteome</keyword>
<accession>A0A918NZY8</accession>